<reference evidence="2" key="1">
    <citation type="submission" date="2021-03" db="EMBL/GenBank/DDBJ databases">
        <title>Draft genome sequence of rust myrtle Austropuccinia psidii MF-1, a brazilian biotype.</title>
        <authorList>
            <person name="Quecine M.C."/>
            <person name="Pachon D.M.R."/>
            <person name="Bonatelli M.L."/>
            <person name="Correr F.H."/>
            <person name="Franceschini L.M."/>
            <person name="Leite T.F."/>
            <person name="Margarido G.R.A."/>
            <person name="Almeida C.A."/>
            <person name="Ferrarezi J.A."/>
            <person name="Labate C.A."/>
        </authorList>
    </citation>
    <scope>NUCLEOTIDE SEQUENCE</scope>
    <source>
        <strain evidence="2">MF-1</strain>
    </source>
</reference>
<protein>
    <submittedName>
        <fullName evidence="2">Uncharacterized protein</fullName>
    </submittedName>
</protein>
<feature type="region of interest" description="Disordered" evidence="1">
    <location>
        <begin position="54"/>
        <end position="77"/>
    </location>
</feature>
<dbReference type="AlphaFoldDB" id="A0A9Q3IRV6"/>
<feature type="non-terminal residue" evidence="2">
    <location>
        <position position="1"/>
    </location>
</feature>
<dbReference type="EMBL" id="AVOT02053958">
    <property type="protein sequence ID" value="MBW0548710.1"/>
    <property type="molecule type" value="Genomic_DNA"/>
</dbReference>
<name>A0A9Q3IRV6_9BASI</name>
<comment type="caution">
    <text evidence="2">The sequence shown here is derived from an EMBL/GenBank/DDBJ whole genome shotgun (WGS) entry which is preliminary data.</text>
</comment>
<proteinExistence type="predicted"/>
<evidence type="ECO:0000313" key="2">
    <source>
        <dbReference type="EMBL" id="MBW0548710.1"/>
    </source>
</evidence>
<accession>A0A9Q3IRV6</accession>
<keyword evidence="3" id="KW-1185">Reference proteome</keyword>
<dbReference type="Proteomes" id="UP000765509">
    <property type="component" value="Unassembled WGS sequence"/>
</dbReference>
<evidence type="ECO:0000313" key="3">
    <source>
        <dbReference type="Proteomes" id="UP000765509"/>
    </source>
</evidence>
<evidence type="ECO:0000256" key="1">
    <source>
        <dbReference type="SAM" id="MobiDB-lite"/>
    </source>
</evidence>
<gene>
    <name evidence="2" type="ORF">O181_088425</name>
</gene>
<organism evidence="2 3">
    <name type="scientific">Austropuccinia psidii MF-1</name>
    <dbReference type="NCBI Taxonomy" id="1389203"/>
    <lineage>
        <taxon>Eukaryota</taxon>
        <taxon>Fungi</taxon>
        <taxon>Dikarya</taxon>
        <taxon>Basidiomycota</taxon>
        <taxon>Pucciniomycotina</taxon>
        <taxon>Pucciniomycetes</taxon>
        <taxon>Pucciniales</taxon>
        <taxon>Sphaerophragmiaceae</taxon>
        <taxon>Austropuccinia</taxon>
    </lineage>
</organism>
<sequence>FVDNPRHKNLTTVKRLVEEACQSSPMLIINKKRKANKLVFPGATVKDSEVLLLEEDPNTPSNQKEVSSEVKMIPQKG</sequence>